<evidence type="ECO:0000313" key="2">
    <source>
        <dbReference type="Proteomes" id="UP001057452"/>
    </source>
</evidence>
<name>A0ACB9WFF7_CHAAC</name>
<organism evidence="1 2">
    <name type="scientific">Chaenocephalus aceratus</name>
    <name type="common">Blackfin icefish</name>
    <name type="synonym">Chaenichthys aceratus</name>
    <dbReference type="NCBI Taxonomy" id="36190"/>
    <lineage>
        <taxon>Eukaryota</taxon>
        <taxon>Metazoa</taxon>
        <taxon>Chordata</taxon>
        <taxon>Craniata</taxon>
        <taxon>Vertebrata</taxon>
        <taxon>Euteleostomi</taxon>
        <taxon>Actinopterygii</taxon>
        <taxon>Neopterygii</taxon>
        <taxon>Teleostei</taxon>
        <taxon>Neoteleostei</taxon>
        <taxon>Acanthomorphata</taxon>
        <taxon>Eupercaria</taxon>
        <taxon>Perciformes</taxon>
        <taxon>Notothenioidei</taxon>
        <taxon>Channichthyidae</taxon>
        <taxon>Chaenocephalus</taxon>
    </lineage>
</organism>
<dbReference type="Proteomes" id="UP001057452">
    <property type="component" value="Chromosome 16"/>
</dbReference>
<evidence type="ECO:0000313" key="1">
    <source>
        <dbReference type="EMBL" id="KAI4811816.1"/>
    </source>
</evidence>
<keyword evidence="2" id="KW-1185">Reference proteome</keyword>
<accession>A0ACB9WFF7</accession>
<proteinExistence type="predicted"/>
<comment type="caution">
    <text evidence="1">The sequence shown here is derived from an EMBL/GenBank/DDBJ whole genome shotgun (WGS) entry which is preliminary data.</text>
</comment>
<reference evidence="1" key="1">
    <citation type="submission" date="2022-05" db="EMBL/GenBank/DDBJ databases">
        <title>Chromosome-level genome of Chaenocephalus aceratus.</title>
        <authorList>
            <person name="Park H."/>
        </authorList>
    </citation>
    <scope>NUCLEOTIDE SEQUENCE</scope>
    <source>
        <strain evidence="1">KU_202001</strain>
    </source>
</reference>
<sequence length="305" mass="33536">MYDYKMDVVGLFVPVCVGDLVKSGGINQYVVQDVVSPKHLPSHLHKFKAALRSQGPLCILEHFDTGYSLLQHCNSMELGVKEDALDTLLQVVSGLATSLPALLLSISVTAAERKEKLNAVKMSVYLLCKLSENFESEAYRQCIITAPGKGGKKGKASQLDIRSLWNLPVDEEFISCVTCCCYKLLENPTISHVKSKPPEIKYNHILGASVKVIQLLQHFEQLSSVFAQAVSVWSTEYGVRGIIGEIIREIGQRSSEELARDSAGVRAFASFIAELGTFVPELDAQHQCAYHTPGGREPHNACCRV</sequence>
<dbReference type="EMBL" id="CM043800">
    <property type="protein sequence ID" value="KAI4811816.1"/>
    <property type="molecule type" value="Genomic_DNA"/>
</dbReference>
<protein>
    <submittedName>
        <fullName evidence="1">Uncharacterized protein</fullName>
    </submittedName>
</protein>
<gene>
    <name evidence="1" type="ORF">KUCAC02_014688</name>
</gene>